<evidence type="ECO:0000313" key="3">
    <source>
        <dbReference type="Proteomes" id="UP000030687"/>
    </source>
</evidence>
<keyword evidence="1" id="KW-0175">Coiled coil</keyword>
<keyword evidence="3" id="KW-1185">Reference proteome</keyword>
<dbReference type="KEGG" id="cic:CICLE_v100293171m"/>
<name>V4RR73_CITCL</name>
<evidence type="ECO:0000256" key="1">
    <source>
        <dbReference type="SAM" id="Coils"/>
    </source>
</evidence>
<dbReference type="Proteomes" id="UP000030687">
    <property type="component" value="Unassembled WGS sequence"/>
</dbReference>
<dbReference type="Gramene" id="ESR37038">
    <property type="protein sequence ID" value="ESR37038"/>
    <property type="gene ID" value="CICLE_v100293171mg"/>
</dbReference>
<evidence type="ECO:0000313" key="2">
    <source>
        <dbReference type="EMBL" id="ESR37038.1"/>
    </source>
</evidence>
<protein>
    <submittedName>
        <fullName evidence="2">Uncharacterized protein</fullName>
    </submittedName>
</protein>
<feature type="non-terminal residue" evidence="2">
    <location>
        <position position="50"/>
    </location>
</feature>
<gene>
    <name evidence="2" type="ORF">CICLE_v100293171mg</name>
</gene>
<proteinExistence type="predicted"/>
<dbReference type="EMBL" id="KI536978">
    <property type="protein sequence ID" value="ESR37038.1"/>
    <property type="molecule type" value="Genomic_DNA"/>
</dbReference>
<dbReference type="AlphaFoldDB" id="V4RR73"/>
<dbReference type="STRING" id="85681.V4RR73"/>
<accession>V4RR73</accession>
<reference evidence="2 3" key="1">
    <citation type="submission" date="2013-10" db="EMBL/GenBank/DDBJ databases">
        <authorList>
            <consortium name="International Citrus Genome Consortium"/>
            <person name="Jenkins J."/>
            <person name="Schmutz J."/>
            <person name="Prochnik S."/>
            <person name="Rokhsar D."/>
            <person name="Gmitter F."/>
            <person name="Ollitrault P."/>
            <person name="Machado M."/>
            <person name="Talon M."/>
            <person name="Wincker P."/>
            <person name="Jaillon O."/>
            <person name="Morgante M."/>
        </authorList>
    </citation>
    <scope>NUCLEOTIDE SEQUENCE</scope>
    <source>
        <strain evidence="3">cv. Clemenules</strain>
    </source>
</reference>
<dbReference type="InParanoid" id="V4RR73"/>
<feature type="coiled-coil region" evidence="1">
    <location>
        <begin position="11"/>
        <end position="45"/>
    </location>
</feature>
<organism evidence="2 3">
    <name type="scientific">Citrus clementina</name>
    <name type="common">Clementine</name>
    <name type="synonym">Citrus deliciosa x Citrus sinensis</name>
    <dbReference type="NCBI Taxonomy" id="85681"/>
    <lineage>
        <taxon>Eukaryota</taxon>
        <taxon>Viridiplantae</taxon>
        <taxon>Streptophyta</taxon>
        <taxon>Embryophyta</taxon>
        <taxon>Tracheophyta</taxon>
        <taxon>Spermatophyta</taxon>
        <taxon>Magnoliopsida</taxon>
        <taxon>eudicotyledons</taxon>
        <taxon>Gunneridae</taxon>
        <taxon>Pentapetalae</taxon>
        <taxon>rosids</taxon>
        <taxon>malvids</taxon>
        <taxon>Sapindales</taxon>
        <taxon>Rutaceae</taxon>
        <taxon>Aurantioideae</taxon>
        <taxon>Citrus</taxon>
    </lineage>
</organism>
<sequence length="50" mass="5786">MEGDDMDMIETENKQVELDDMKIRLKEMEEEATALRQMHAKAGNEMASKL</sequence>
<dbReference type="OMA" id="QMHAKAG"/>